<feature type="transmembrane region" description="Helical" evidence="1">
    <location>
        <begin position="6"/>
        <end position="32"/>
    </location>
</feature>
<evidence type="ECO:0000313" key="2">
    <source>
        <dbReference type="EMBL" id="CAH2716006.1"/>
    </source>
</evidence>
<name>A0ABM9ETL8_9BACI</name>
<organism evidence="2 3">
    <name type="scientific">Neobacillus rhizosphaerae</name>
    <dbReference type="NCBI Taxonomy" id="2880965"/>
    <lineage>
        <taxon>Bacteria</taxon>
        <taxon>Bacillati</taxon>
        <taxon>Bacillota</taxon>
        <taxon>Bacilli</taxon>
        <taxon>Bacillales</taxon>
        <taxon>Bacillaceae</taxon>
        <taxon>Neobacillus</taxon>
    </lineage>
</organism>
<keyword evidence="1" id="KW-0812">Transmembrane</keyword>
<accession>A0ABM9ETL8</accession>
<sequence length="102" mass="12155">MSLVSFIYSLLYTTIIGAIFVYLLIFTYDLLYGEKQEKQIKKIQKYFRNETINKIEQIEHEPKKHTIYQIQTEKETKRVKIKPGYKVVKLVPKKKKITNPSS</sequence>
<keyword evidence="1" id="KW-1133">Transmembrane helix</keyword>
<proteinExistence type="predicted"/>
<evidence type="ECO:0000256" key="1">
    <source>
        <dbReference type="SAM" id="Phobius"/>
    </source>
</evidence>
<keyword evidence="3" id="KW-1185">Reference proteome</keyword>
<evidence type="ECO:0000313" key="3">
    <source>
        <dbReference type="Proteomes" id="UP000838308"/>
    </source>
</evidence>
<gene>
    <name evidence="2" type="ORF">BACCIP111895_03190</name>
</gene>
<dbReference type="Proteomes" id="UP000838308">
    <property type="component" value="Unassembled WGS sequence"/>
</dbReference>
<keyword evidence="1" id="KW-0472">Membrane</keyword>
<comment type="caution">
    <text evidence="2">The sequence shown here is derived from an EMBL/GenBank/DDBJ whole genome shotgun (WGS) entry which is preliminary data.</text>
</comment>
<protein>
    <submittedName>
        <fullName evidence="2">Uncharacterized protein</fullName>
    </submittedName>
</protein>
<reference evidence="2" key="1">
    <citation type="submission" date="2022-04" db="EMBL/GenBank/DDBJ databases">
        <authorList>
            <person name="Criscuolo A."/>
        </authorList>
    </citation>
    <scope>NUCLEOTIDE SEQUENCE</scope>
    <source>
        <strain evidence="2">CIP111895</strain>
    </source>
</reference>
<dbReference type="EMBL" id="CALBWS010000022">
    <property type="protein sequence ID" value="CAH2716006.1"/>
    <property type="molecule type" value="Genomic_DNA"/>
</dbReference>